<gene>
    <name evidence="3" type="ORF">TorRG33x02_019410</name>
</gene>
<accession>A0A2P5FWM0</accession>
<organism evidence="3 4">
    <name type="scientific">Trema orientale</name>
    <name type="common">Charcoal tree</name>
    <name type="synonym">Celtis orientalis</name>
    <dbReference type="NCBI Taxonomy" id="63057"/>
    <lineage>
        <taxon>Eukaryota</taxon>
        <taxon>Viridiplantae</taxon>
        <taxon>Streptophyta</taxon>
        <taxon>Embryophyta</taxon>
        <taxon>Tracheophyta</taxon>
        <taxon>Spermatophyta</taxon>
        <taxon>Magnoliopsida</taxon>
        <taxon>eudicotyledons</taxon>
        <taxon>Gunneridae</taxon>
        <taxon>Pentapetalae</taxon>
        <taxon>rosids</taxon>
        <taxon>fabids</taxon>
        <taxon>Rosales</taxon>
        <taxon>Cannabaceae</taxon>
        <taxon>Trema</taxon>
    </lineage>
</organism>
<dbReference type="InterPro" id="IPR011990">
    <property type="entry name" value="TPR-like_helical_dom_sf"/>
</dbReference>
<dbReference type="STRING" id="63057.A0A2P5FWM0"/>
<feature type="repeat" description="PPR" evidence="2">
    <location>
        <begin position="50"/>
        <end position="84"/>
    </location>
</feature>
<keyword evidence="4" id="KW-1185">Reference proteome</keyword>
<dbReference type="OrthoDB" id="185373at2759"/>
<protein>
    <submittedName>
        <fullName evidence="3">Pentatricopeptide repeat</fullName>
    </submittedName>
</protein>
<dbReference type="InterPro" id="IPR046960">
    <property type="entry name" value="PPR_At4g14850-like_plant"/>
</dbReference>
<dbReference type="NCBIfam" id="TIGR00756">
    <property type="entry name" value="PPR"/>
    <property type="match status" value="2"/>
</dbReference>
<comment type="caution">
    <text evidence="3">The sequence shown here is derived from an EMBL/GenBank/DDBJ whole genome shotgun (WGS) entry which is preliminary data.</text>
</comment>
<keyword evidence="1" id="KW-0677">Repeat</keyword>
<dbReference type="InParanoid" id="A0A2P5FWM0"/>
<sequence length="139" mass="15728">MSLYVQNGEEEKACEVFLQSRKVGIEPAYLMVSTALGFRERVFKEMTRMISVTWNAMIRRYTHQGHHDMALALFEEMSSGNGETTPNYVTLVCVLSACSRAGAVQKGMDIFKSMRARFGIEPRPEHYACVVDLLDVPGW</sequence>
<evidence type="ECO:0000313" key="3">
    <source>
        <dbReference type="EMBL" id="POO02157.1"/>
    </source>
</evidence>
<name>A0A2P5FWM0_TREOI</name>
<dbReference type="PANTHER" id="PTHR47926">
    <property type="entry name" value="PENTATRICOPEPTIDE REPEAT-CONTAINING PROTEIN"/>
    <property type="match status" value="1"/>
</dbReference>
<dbReference type="EMBL" id="JXTC01000005">
    <property type="protein sequence ID" value="POO02157.1"/>
    <property type="molecule type" value="Genomic_DNA"/>
</dbReference>
<evidence type="ECO:0000313" key="4">
    <source>
        <dbReference type="Proteomes" id="UP000237000"/>
    </source>
</evidence>
<evidence type="ECO:0000256" key="1">
    <source>
        <dbReference type="ARBA" id="ARBA00022737"/>
    </source>
</evidence>
<dbReference type="GO" id="GO:0003723">
    <property type="term" value="F:RNA binding"/>
    <property type="evidence" value="ECO:0007669"/>
    <property type="project" value="InterPro"/>
</dbReference>
<dbReference type="InterPro" id="IPR002885">
    <property type="entry name" value="PPR_rpt"/>
</dbReference>
<dbReference type="Pfam" id="PF01535">
    <property type="entry name" value="PPR"/>
    <property type="match status" value="3"/>
</dbReference>
<dbReference type="AlphaFoldDB" id="A0A2P5FWM0"/>
<dbReference type="Gene3D" id="1.25.40.10">
    <property type="entry name" value="Tetratricopeptide repeat domain"/>
    <property type="match status" value="1"/>
</dbReference>
<dbReference type="PANTHER" id="PTHR47926:SF398">
    <property type="entry name" value="PENTATRICOPEPTIDE REPEAT-CONTAINING PROTEIN"/>
    <property type="match status" value="1"/>
</dbReference>
<reference evidence="4" key="1">
    <citation type="submission" date="2016-06" db="EMBL/GenBank/DDBJ databases">
        <title>Parallel loss of symbiosis genes in relatives of nitrogen-fixing non-legume Parasponia.</title>
        <authorList>
            <person name="Van Velzen R."/>
            <person name="Holmer R."/>
            <person name="Bu F."/>
            <person name="Rutten L."/>
            <person name="Van Zeijl A."/>
            <person name="Liu W."/>
            <person name="Santuari L."/>
            <person name="Cao Q."/>
            <person name="Sharma T."/>
            <person name="Shen D."/>
            <person name="Roswanjaya Y."/>
            <person name="Wardhani T."/>
            <person name="Kalhor M.S."/>
            <person name="Jansen J."/>
            <person name="Van den Hoogen J."/>
            <person name="Gungor B."/>
            <person name="Hartog M."/>
            <person name="Hontelez J."/>
            <person name="Verver J."/>
            <person name="Yang W.-C."/>
            <person name="Schijlen E."/>
            <person name="Repin R."/>
            <person name="Schilthuizen M."/>
            <person name="Schranz E."/>
            <person name="Heidstra R."/>
            <person name="Miyata K."/>
            <person name="Fedorova E."/>
            <person name="Kohlen W."/>
            <person name="Bisseling T."/>
            <person name="Smit S."/>
            <person name="Geurts R."/>
        </authorList>
    </citation>
    <scope>NUCLEOTIDE SEQUENCE [LARGE SCALE GENOMIC DNA]</scope>
    <source>
        <strain evidence="4">cv. RG33-2</strain>
    </source>
</reference>
<dbReference type="GO" id="GO:0009451">
    <property type="term" value="P:RNA modification"/>
    <property type="evidence" value="ECO:0007669"/>
    <property type="project" value="InterPro"/>
</dbReference>
<dbReference type="Proteomes" id="UP000237000">
    <property type="component" value="Unassembled WGS sequence"/>
</dbReference>
<proteinExistence type="predicted"/>
<evidence type="ECO:0000256" key="2">
    <source>
        <dbReference type="PROSITE-ProRule" id="PRU00708"/>
    </source>
</evidence>
<dbReference type="PROSITE" id="PS51375">
    <property type="entry name" value="PPR"/>
    <property type="match status" value="1"/>
</dbReference>